<feature type="compositionally biased region" description="Basic and acidic residues" evidence="1">
    <location>
        <begin position="273"/>
        <end position="283"/>
    </location>
</feature>
<sequence>MENNERELTESPNNSKKLQPKIENVYSAHSSKKGLAGFFEWLLRRFRVGAFIAALIPVYLLGVLAMGLSATPGIYFFNYVLEVSSGWPAIFRFASLGVGFFTAYMLYGFTLIFVIPFFNFIMPFRIKPFRGSYFSLQSVPWYVHNAFTYIARYTFLEFVTPTPMNILFYRMMGMKIGKGVHINTTNISDPGLIEIGDRVTIGGSAPLMAHYGQKGYLVLSRVKIESGVTIGLKATIMGNVEIGKGAVIGPHEVVYPKSRIPAGRKPDTNGITSRDERAAGAGY</sequence>
<dbReference type="SUPFAM" id="SSF51161">
    <property type="entry name" value="Trimeric LpxA-like enzymes"/>
    <property type="match status" value="1"/>
</dbReference>
<evidence type="ECO:0008006" key="4">
    <source>
        <dbReference type="Google" id="ProtNLM"/>
    </source>
</evidence>
<keyword evidence="2" id="KW-0472">Membrane</keyword>
<dbReference type="InterPro" id="IPR011004">
    <property type="entry name" value="Trimer_LpxA-like_sf"/>
</dbReference>
<gene>
    <name evidence="3" type="ORF">ENK44_16005</name>
</gene>
<feature type="region of interest" description="Disordered" evidence="1">
    <location>
        <begin position="258"/>
        <end position="283"/>
    </location>
</feature>
<dbReference type="AlphaFoldDB" id="A0A7V4WWS3"/>
<evidence type="ECO:0000313" key="3">
    <source>
        <dbReference type="EMBL" id="HGY57213.1"/>
    </source>
</evidence>
<feature type="transmembrane region" description="Helical" evidence="2">
    <location>
        <begin position="48"/>
        <end position="77"/>
    </location>
</feature>
<keyword evidence="2" id="KW-1133">Transmembrane helix</keyword>
<dbReference type="Proteomes" id="UP000885779">
    <property type="component" value="Unassembled WGS sequence"/>
</dbReference>
<organism evidence="3">
    <name type="scientific">Caldithrix abyssi</name>
    <dbReference type="NCBI Taxonomy" id="187145"/>
    <lineage>
        <taxon>Bacteria</taxon>
        <taxon>Pseudomonadati</taxon>
        <taxon>Calditrichota</taxon>
        <taxon>Calditrichia</taxon>
        <taxon>Calditrichales</taxon>
        <taxon>Calditrichaceae</taxon>
        <taxon>Caldithrix</taxon>
    </lineage>
</organism>
<dbReference type="EMBL" id="DRQG01000149">
    <property type="protein sequence ID" value="HGY57213.1"/>
    <property type="molecule type" value="Genomic_DNA"/>
</dbReference>
<reference evidence="3" key="1">
    <citation type="journal article" date="2020" name="mSystems">
        <title>Genome- and Community-Level Interaction Insights into Carbon Utilization and Element Cycling Functions of Hydrothermarchaeota in Hydrothermal Sediment.</title>
        <authorList>
            <person name="Zhou Z."/>
            <person name="Liu Y."/>
            <person name="Xu W."/>
            <person name="Pan J."/>
            <person name="Luo Z.H."/>
            <person name="Li M."/>
        </authorList>
    </citation>
    <scope>NUCLEOTIDE SEQUENCE [LARGE SCALE GENOMIC DNA]</scope>
    <source>
        <strain evidence="3">HyVt-577</strain>
    </source>
</reference>
<evidence type="ECO:0000256" key="1">
    <source>
        <dbReference type="SAM" id="MobiDB-lite"/>
    </source>
</evidence>
<dbReference type="Gene3D" id="2.160.10.10">
    <property type="entry name" value="Hexapeptide repeat proteins"/>
    <property type="match status" value="1"/>
</dbReference>
<feature type="transmembrane region" description="Helical" evidence="2">
    <location>
        <begin position="89"/>
        <end position="122"/>
    </location>
</feature>
<keyword evidence="2" id="KW-0812">Transmembrane</keyword>
<accession>A0A7V4WWS3</accession>
<name>A0A7V4WWS3_CALAY</name>
<comment type="caution">
    <text evidence="3">The sequence shown here is derived from an EMBL/GenBank/DDBJ whole genome shotgun (WGS) entry which is preliminary data.</text>
</comment>
<evidence type="ECO:0000256" key="2">
    <source>
        <dbReference type="SAM" id="Phobius"/>
    </source>
</evidence>
<proteinExistence type="predicted"/>
<protein>
    <recommendedName>
        <fullName evidence="4">Acyltransferase</fullName>
    </recommendedName>
</protein>